<dbReference type="EMBL" id="BNAQ01000007">
    <property type="protein sequence ID" value="GHH24801.1"/>
    <property type="molecule type" value="Genomic_DNA"/>
</dbReference>
<evidence type="ECO:0000313" key="4">
    <source>
        <dbReference type="EMBL" id="GHH24801.1"/>
    </source>
</evidence>
<dbReference type="InterPro" id="IPR007184">
    <property type="entry name" value="Mannoside_phosphorylase"/>
</dbReference>
<organism evidence="4 5">
    <name type="scientific">Sphingomonas glacialis</name>
    <dbReference type="NCBI Taxonomy" id="658225"/>
    <lineage>
        <taxon>Bacteria</taxon>
        <taxon>Pseudomonadati</taxon>
        <taxon>Pseudomonadota</taxon>
        <taxon>Alphaproteobacteria</taxon>
        <taxon>Sphingomonadales</taxon>
        <taxon>Sphingomonadaceae</taxon>
        <taxon>Sphingomonas</taxon>
    </lineage>
</organism>
<proteinExistence type="inferred from homology"/>
<keyword evidence="2" id="KW-0808">Transferase</keyword>
<sequence>MISDLGTYTAFSGEEIREELLRTTDFETFELNALRGPAAVNKGLALFPRRIDGQYAMLGRLDHENISLLKSNDLYHWDSGTKILSPRWVWEFVQLGNCGCPIEIDEGWLVLIHGVGPVRNYCIGACLLDKADPTKVLGRLSTPLLRPGLVERDGYVPNVIYSCGALLSGRTLILPYGIADSFTTMATVSVDALLAAMT</sequence>
<dbReference type="SUPFAM" id="SSF75005">
    <property type="entry name" value="Arabinanase/levansucrase/invertase"/>
    <property type="match status" value="1"/>
</dbReference>
<comment type="caution">
    <text evidence="4">The sequence shown here is derived from an EMBL/GenBank/DDBJ whole genome shotgun (WGS) entry which is preliminary data.</text>
</comment>
<dbReference type="InterPro" id="IPR023296">
    <property type="entry name" value="Glyco_hydro_beta-prop_sf"/>
</dbReference>
<protein>
    <recommendedName>
        <fullName evidence="6">Glycosidase</fullName>
    </recommendedName>
</protein>
<evidence type="ECO:0000256" key="2">
    <source>
        <dbReference type="ARBA" id="ARBA00022679"/>
    </source>
</evidence>
<dbReference type="Proteomes" id="UP000652430">
    <property type="component" value="Unassembled WGS sequence"/>
</dbReference>
<evidence type="ECO:0000256" key="3">
    <source>
        <dbReference type="ARBA" id="ARBA00024356"/>
    </source>
</evidence>
<dbReference type="PANTHER" id="PTHR34106:SF4">
    <property type="entry name" value="BLL5143 PROTEIN"/>
    <property type="match status" value="1"/>
</dbReference>
<evidence type="ECO:0000313" key="5">
    <source>
        <dbReference type="Proteomes" id="UP000652430"/>
    </source>
</evidence>
<keyword evidence="1" id="KW-0328">Glycosyltransferase</keyword>
<reference evidence="5" key="1">
    <citation type="journal article" date="2019" name="Int. J. Syst. Evol. Microbiol.">
        <title>The Global Catalogue of Microorganisms (GCM) 10K type strain sequencing project: providing services to taxonomists for standard genome sequencing and annotation.</title>
        <authorList>
            <consortium name="The Broad Institute Genomics Platform"/>
            <consortium name="The Broad Institute Genome Sequencing Center for Infectious Disease"/>
            <person name="Wu L."/>
            <person name="Ma J."/>
        </authorList>
    </citation>
    <scope>NUCLEOTIDE SEQUENCE [LARGE SCALE GENOMIC DNA]</scope>
    <source>
        <strain evidence="5">CGMCC 1.8957</strain>
    </source>
</reference>
<evidence type="ECO:0000256" key="1">
    <source>
        <dbReference type="ARBA" id="ARBA00022676"/>
    </source>
</evidence>
<dbReference type="PANTHER" id="PTHR34106">
    <property type="entry name" value="GLYCOSIDASE"/>
    <property type="match status" value="1"/>
</dbReference>
<evidence type="ECO:0008006" key="6">
    <source>
        <dbReference type="Google" id="ProtNLM"/>
    </source>
</evidence>
<name>A0ABQ3LS92_9SPHN</name>
<dbReference type="Gene3D" id="2.115.10.20">
    <property type="entry name" value="Glycosyl hydrolase domain, family 43"/>
    <property type="match status" value="1"/>
</dbReference>
<dbReference type="Pfam" id="PF04041">
    <property type="entry name" value="Glyco_hydro_130"/>
    <property type="match status" value="1"/>
</dbReference>
<keyword evidence="5" id="KW-1185">Reference proteome</keyword>
<accession>A0ABQ3LS92</accession>
<comment type="similarity">
    <text evidence="3">Belongs to the glycosyl hydrolase 130 family.</text>
</comment>
<gene>
    <name evidence="4" type="ORF">GCM10008023_37310</name>
</gene>